<dbReference type="SUPFAM" id="SSF55383">
    <property type="entry name" value="Copper amine oxidase, domain N"/>
    <property type="match status" value="1"/>
</dbReference>
<keyword evidence="1" id="KW-0732">Signal</keyword>
<evidence type="ECO:0000259" key="2">
    <source>
        <dbReference type="Pfam" id="PF07833"/>
    </source>
</evidence>
<protein>
    <submittedName>
        <fullName evidence="5">DUF4163 domain-containing protein</fullName>
    </submittedName>
</protein>
<dbReference type="InterPro" id="IPR037126">
    <property type="entry name" value="PdaC/RsiV-like_sf"/>
</dbReference>
<dbReference type="EMBL" id="JACJVO010000018">
    <property type="protein sequence ID" value="MBB6732188.1"/>
    <property type="molecule type" value="Genomic_DNA"/>
</dbReference>
<feature type="signal peptide" evidence="1">
    <location>
        <begin position="1"/>
        <end position="28"/>
    </location>
</feature>
<evidence type="ECO:0000256" key="1">
    <source>
        <dbReference type="SAM" id="SignalP"/>
    </source>
</evidence>
<dbReference type="RefSeq" id="WP_185129862.1">
    <property type="nucleotide sequence ID" value="NZ_JACJVO010000018.1"/>
</dbReference>
<keyword evidence="6" id="KW-1185">Reference proteome</keyword>
<dbReference type="InterPro" id="IPR012854">
    <property type="entry name" value="Cu_amine_oxidase-like_N"/>
</dbReference>
<organism evidence="5 6">
    <name type="scientific">Cohnella zeiphila</name>
    <dbReference type="NCBI Taxonomy" id="2761120"/>
    <lineage>
        <taxon>Bacteria</taxon>
        <taxon>Bacillati</taxon>
        <taxon>Bacillota</taxon>
        <taxon>Bacilli</taxon>
        <taxon>Bacillales</taxon>
        <taxon>Paenibacillaceae</taxon>
        <taxon>Cohnella</taxon>
    </lineage>
</organism>
<gene>
    <name evidence="5" type="ORF">H7C18_14800</name>
</gene>
<dbReference type="Pfam" id="PF11738">
    <property type="entry name" value="DUF3298"/>
    <property type="match status" value="1"/>
</dbReference>
<reference evidence="5 6" key="1">
    <citation type="submission" date="2020-08" db="EMBL/GenBank/DDBJ databases">
        <title>Cohnella phylogeny.</title>
        <authorList>
            <person name="Dunlap C."/>
        </authorList>
    </citation>
    <scope>NUCLEOTIDE SEQUENCE [LARGE SCALE GENOMIC DNA]</scope>
    <source>
        <strain evidence="5 6">CBP 2801</strain>
    </source>
</reference>
<feature type="domain" description="Deacetylase PdaC" evidence="4">
    <location>
        <begin position="57"/>
        <end position="156"/>
    </location>
</feature>
<dbReference type="Pfam" id="PF07833">
    <property type="entry name" value="Cu_amine_oxidN1"/>
    <property type="match status" value="1"/>
</dbReference>
<proteinExistence type="predicted"/>
<feature type="domain" description="Copper amine oxidase-like N-terminal" evidence="2">
    <location>
        <begin position="276"/>
        <end position="369"/>
    </location>
</feature>
<sequence>MKKSASLKLLTVAAAGTCLLAASPLVSAAAGLPSATVAPASSQTAQSAVTVTSKEVNDKNDLYSAKLQIPVLSGMQDSIYQTKLNEQLESQAMSVLDDLKKTAAADQEASKTGGYEFRPYEMEITYAVKSDGSGQNGTFSLVVSTYTYTGGAHGSTVEDTYNVQNAAAASPLTLKQLLGSDYLKLANAAVAAELKANPDRYYPQDGSDAFKSIADDQSFFVSQGTVYLVFQQYEIGPYASGIVEIPVQPASVSAQPPKKQSLTLAPAAANKAGDAHYFVDAKGHVMVPLRTVASSFGYKVSWNNATKAAQVSSDQITASVPLGKNSYALTGKTPIPLTAASVSISGTIYVPDDFFSQMLGLNVTESPTGGNLTIHN</sequence>
<dbReference type="InterPro" id="IPR036582">
    <property type="entry name" value="Mao_N_sf"/>
</dbReference>
<dbReference type="InterPro" id="IPR021729">
    <property type="entry name" value="DUF3298"/>
</dbReference>
<comment type="caution">
    <text evidence="5">The sequence shown here is derived from an EMBL/GenBank/DDBJ whole genome shotgun (WGS) entry which is preliminary data.</text>
</comment>
<dbReference type="Gene3D" id="3.30.457.10">
    <property type="entry name" value="Copper amine oxidase-like, N-terminal domain"/>
    <property type="match status" value="1"/>
</dbReference>
<dbReference type="Gene3D" id="3.90.640.20">
    <property type="entry name" value="Heat-shock cognate protein, ATPase"/>
    <property type="match status" value="1"/>
</dbReference>
<evidence type="ECO:0000259" key="4">
    <source>
        <dbReference type="Pfam" id="PF13739"/>
    </source>
</evidence>
<feature type="domain" description="DUF3298" evidence="3">
    <location>
        <begin position="179"/>
        <end position="247"/>
    </location>
</feature>
<evidence type="ECO:0000259" key="3">
    <source>
        <dbReference type="Pfam" id="PF11738"/>
    </source>
</evidence>
<accession>A0A7X0VXR2</accession>
<evidence type="ECO:0000313" key="5">
    <source>
        <dbReference type="EMBL" id="MBB6732188.1"/>
    </source>
</evidence>
<dbReference type="InterPro" id="IPR025303">
    <property type="entry name" value="PdaC"/>
</dbReference>
<dbReference type="AlphaFoldDB" id="A0A7X0VXR2"/>
<dbReference type="Proteomes" id="UP000564644">
    <property type="component" value="Unassembled WGS sequence"/>
</dbReference>
<dbReference type="Pfam" id="PF13739">
    <property type="entry name" value="PdaC"/>
    <property type="match status" value="1"/>
</dbReference>
<feature type="chain" id="PRO_5038646352" evidence="1">
    <location>
        <begin position="29"/>
        <end position="376"/>
    </location>
</feature>
<evidence type="ECO:0000313" key="6">
    <source>
        <dbReference type="Proteomes" id="UP000564644"/>
    </source>
</evidence>
<dbReference type="Gene3D" id="3.30.565.40">
    <property type="entry name" value="Fervidobacterium nodosum Rt17-B1 like"/>
    <property type="match status" value="1"/>
</dbReference>
<name>A0A7X0VXR2_9BACL</name>